<dbReference type="EMBL" id="HBEC01044553">
    <property type="protein sequence ID" value="CAD8310611.1"/>
    <property type="molecule type" value="Transcribed_RNA"/>
</dbReference>
<dbReference type="Pfam" id="PF13692">
    <property type="entry name" value="Glyco_trans_1_4"/>
    <property type="match status" value="1"/>
</dbReference>
<feature type="region of interest" description="Disordered" evidence="1">
    <location>
        <begin position="590"/>
        <end position="646"/>
    </location>
</feature>
<protein>
    <recommendedName>
        <fullName evidence="3">Glycosyltransferase subfamily 4-like N-terminal domain-containing protein</fullName>
    </recommendedName>
</protein>
<dbReference type="AlphaFoldDB" id="A0A7R9Z7S7"/>
<accession>A0A7R9Z7S7</accession>
<dbReference type="SUPFAM" id="SSF53756">
    <property type="entry name" value="UDP-Glycosyltransferase/glycogen phosphorylase"/>
    <property type="match status" value="1"/>
</dbReference>
<gene>
    <name evidence="2" type="ORF">CEUR00632_LOCUS20785</name>
</gene>
<dbReference type="Gene3D" id="3.40.50.2000">
    <property type="entry name" value="Glycogen Phosphorylase B"/>
    <property type="match status" value="1"/>
</dbReference>
<reference evidence="2" key="1">
    <citation type="submission" date="2021-01" db="EMBL/GenBank/DDBJ databases">
        <authorList>
            <person name="Corre E."/>
            <person name="Pelletier E."/>
            <person name="Niang G."/>
            <person name="Scheremetjew M."/>
            <person name="Finn R."/>
            <person name="Kale V."/>
            <person name="Holt S."/>
            <person name="Cochrane G."/>
            <person name="Meng A."/>
            <person name="Brown T."/>
            <person name="Cohen L."/>
        </authorList>
    </citation>
    <scope>NUCLEOTIDE SEQUENCE</scope>
    <source>
        <strain evidence="2">CCMP219</strain>
    </source>
</reference>
<organism evidence="2">
    <name type="scientific">Chlamydomonas euryale</name>
    <dbReference type="NCBI Taxonomy" id="1486919"/>
    <lineage>
        <taxon>Eukaryota</taxon>
        <taxon>Viridiplantae</taxon>
        <taxon>Chlorophyta</taxon>
        <taxon>core chlorophytes</taxon>
        <taxon>Chlorophyceae</taxon>
        <taxon>CS clade</taxon>
        <taxon>Chlamydomonadales</taxon>
        <taxon>Chlamydomonadaceae</taxon>
        <taxon>Chlamydomonas</taxon>
    </lineage>
</organism>
<evidence type="ECO:0000256" key="1">
    <source>
        <dbReference type="SAM" id="MobiDB-lite"/>
    </source>
</evidence>
<name>A0A7R9Z7S7_9CHLO</name>
<evidence type="ECO:0000313" key="2">
    <source>
        <dbReference type="EMBL" id="CAD8310611.1"/>
    </source>
</evidence>
<evidence type="ECO:0008006" key="3">
    <source>
        <dbReference type="Google" id="ProtNLM"/>
    </source>
</evidence>
<sequence length="760" mass="79336">MDALGSRTRCWAHVLPVHGNGRVKCVAQDAIWIAHGKQCCSMWPHTRRSAPAAAAPAAPTKTRVATVVAASGTSACRTACRTAGHSPRRTACRTACPVAHAPPVACAAGAPHAAAAAAAGPQGHHWPRKPRYTACSSAGAAMRGSSGSGGVAAVVRIRAASNRGVGPGSSHVDATLIGLGAFGSSAMAICSVVDGCGSGSSVKGISAIGCGAEGSGSVAGSGAGSRAMALGAGGGGVNGSGADSPAGDARRLHGRVLIVSSVWPEHGSSAAGVRTRGIIDALLGDGCSVGYMCIADAENEYRRELSSLGVATYCVPLNREADAVRALREFGPQVCVFDRFTSEEAFSFRVRAEFPDCLLVLDTQDLHFLRGARQAAWKRGCGVAEIMAVLPDASDVGLQRELASIHRCDLAVVCSAAEEQLLLTEYKICREKVVLSSFFYDAAPPLHNLPPYAERAHFVTIGIFKHAPNMDSYRWLAKELWPAIRSRLPDAELHIYGAHATSHDMQMHAPSKGLHMKGRAESLQVLGSYRVLLAPLRFGAGIKGKVLDAWRHGTPVVTTPIGAEGIHESPLPLTQLTPDRLAAMRKNGGQSYVSDAPGGGRDVGGIFRTAGENSSSSGSVEDIRPATDSIAGSGGRSQHDSSGAGGGCEWGGLATATTAEEFVQDAVELYTNERLWRASQSRGAALLPLLFGKSSNAQALLAALSTARDELHRRRACDYTQAVLWYQGNRATEFFSRWIELKEAKLAAEAAHDGTPGPPN</sequence>
<proteinExistence type="predicted"/>